<evidence type="ECO:0008006" key="3">
    <source>
        <dbReference type="Google" id="ProtNLM"/>
    </source>
</evidence>
<proteinExistence type="predicted"/>
<protein>
    <recommendedName>
        <fullName evidence="3">Tail fiber protein</fullName>
    </recommendedName>
</protein>
<accession>A0ABT3QDI0</accession>
<dbReference type="RefSeq" id="WP_173559068.1">
    <property type="nucleotide sequence ID" value="NZ_JAPIUZ010000002.1"/>
</dbReference>
<dbReference type="EMBL" id="JAPIUZ010000002">
    <property type="protein sequence ID" value="MCX2563325.1"/>
    <property type="molecule type" value="Genomic_DNA"/>
</dbReference>
<dbReference type="Proteomes" id="UP001301152">
    <property type="component" value="Unassembled WGS sequence"/>
</dbReference>
<organism evidence="1 2">
    <name type="scientific">Acetobacter thailandicus</name>
    <dbReference type="NCBI Taxonomy" id="1502842"/>
    <lineage>
        <taxon>Bacteria</taxon>
        <taxon>Pseudomonadati</taxon>
        <taxon>Pseudomonadota</taxon>
        <taxon>Alphaproteobacteria</taxon>
        <taxon>Acetobacterales</taxon>
        <taxon>Acetobacteraceae</taxon>
        <taxon>Acetobacter</taxon>
    </lineage>
</organism>
<sequence>MADNKILPWAAGSDPNVMSDTDYAAALAAGGTYANGVESGQASSAQANKTWKQSAAVSSGVAQFLTDNLSVDVTDTDTAATFSDRIANAILKLSQISPFNSSFATATGGYKKYAIVSDSSGNFWVSTADSNLTTPGATGASWQSLFNGYATESWANDTFVGKAEGDQDYSPLQAGVNKTSGEIWLSYTNSSGTVEYVFAQIAGDYALQTALTAEVTRATTVESNLQSSKVNRAGDTMTGALYNSVGYNVNYNQAGSDANGVWYNGFTSRPSLTSSAFSTFVHRTRTGKYDYLSLQLTNSDGGWQQLEFRPDGRLYTTGGNTFALTSELPASGTTTHGSYITVGNIRTLYFMLENIQSGTTYEFDLPFSGTPHSIVVAPIAGASSGSDPATGAWSASGFVFWNAGNLNGSYSFIATGPA</sequence>
<name>A0ABT3QDI0_9PROT</name>
<keyword evidence="2" id="KW-1185">Reference proteome</keyword>
<reference evidence="1 2" key="1">
    <citation type="submission" date="2022-11" db="EMBL/GenBank/DDBJ databases">
        <title>Genome sequencing of Acetobacter type strain.</title>
        <authorList>
            <person name="Heo J."/>
            <person name="Lee D."/>
            <person name="Han B.-H."/>
            <person name="Hong S.-B."/>
            <person name="Kwon S.-W."/>
        </authorList>
    </citation>
    <scope>NUCLEOTIDE SEQUENCE [LARGE SCALE GENOMIC DNA]</scope>
    <source>
        <strain evidence="1 2">KACC 21253</strain>
    </source>
</reference>
<evidence type="ECO:0000313" key="1">
    <source>
        <dbReference type="EMBL" id="MCX2563325.1"/>
    </source>
</evidence>
<evidence type="ECO:0000313" key="2">
    <source>
        <dbReference type="Proteomes" id="UP001301152"/>
    </source>
</evidence>
<comment type="caution">
    <text evidence="1">The sequence shown here is derived from an EMBL/GenBank/DDBJ whole genome shotgun (WGS) entry which is preliminary data.</text>
</comment>
<gene>
    <name evidence="1" type="ORF">OQ497_05025</name>
</gene>